<sequence length="107" mass="12628">MEYGSHGKIFHKKPEGGLRSVKATLDSLDMLFHRQGIFRCHNVCSILIILKYSLYPIKACTSNRTKKSIRNQERSTNSKKKTTRWKLSTVYEEMKRSSIYYYCHTPY</sequence>
<evidence type="ECO:0000313" key="1">
    <source>
        <dbReference type="EMBL" id="MBX46347.1"/>
    </source>
</evidence>
<dbReference type="AlphaFoldDB" id="A0A2P2NV13"/>
<accession>A0A2P2NV13</accession>
<reference evidence="1" key="1">
    <citation type="submission" date="2018-02" db="EMBL/GenBank/DDBJ databases">
        <title>Rhizophora mucronata_Transcriptome.</title>
        <authorList>
            <person name="Meera S.P."/>
            <person name="Sreeshan A."/>
            <person name="Augustine A."/>
        </authorList>
    </citation>
    <scope>NUCLEOTIDE SEQUENCE</scope>
    <source>
        <tissue evidence="1">Leaf</tissue>
    </source>
</reference>
<name>A0A2P2NV13_RHIMU</name>
<proteinExistence type="predicted"/>
<dbReference type="EMBL" id="GGEC01065863">
    <property type="protein sequence ID" value="MBX46347.1"/>
    <property type="molecule type" value="Transcribed_RNA"/>
</dbReference>
<protein>
    <submittedName>
        <fullName evidence="1">Uncharacterized protein</fullName>
    </submittedName>
</protein>
<organism evidence="1">
    <name type="scientific">Rhizophora mucronata</name>
    <name type="common">Asiatic mangrove</name>
    <dbReference type="NCBI Taxonomy" id="61149"/>
    <lineage>
        <taxon>Eukaryota</taxon>
        <taxon>Viridiplantae</taxon>
        <taxon>Streptophyta</taxon>
        <taxon>Embryophyta</taxon>
        <taxon>Tracheophyta</taxon>
        <taxon>Spermatophyta</taxon>
        <taxon>Magnoliopsida</taxon>
        <taxon>eudicotyledons</taxon>
        <taxon>Gunneridae</taxon>
        <taxon>Pentapetalae</taxon>
        <taxon>rosids</taxon>
        <taxon>fabids</taxon>
        <taxon>Malpighiales</taxon>
        <taxon>Rhizophoraceae</taxon>
        <taxon>Rhizophora</taxon>
    </lineage>
</organism>